<keyword evidence="5" id="KW-0812">Transmembrane</keyword>
<name>E1X023_HALMS</name>
<dbReference type="Gene3D" id="1.10.287.950">
    <property type="entry name" value="Methyl-accepting chemotaxis protein"/>
    <property type="match status" value="1"/>
</dbReference>
<reference evidence="8" key="1">
    <citation type="journal article" date="2013" name="ISME J.">
        <title>A small predatory core genome in the divergent marine Bacteriovorax marinus SJ and the terrestrial Bdellovibrio bacteriovorus.</title>
        <authorList>
            <person name="Crossman L.C."/>
            <person name="Chen H."/>
            <person name="Cerdeno-Tarraga A.M."/>
            <person name="Brooks K."/>
            <person name="Quail M.A."/>
            <person name="Pineiro S.A."/>
            <person name="Hobley L."/>
            <person name="Sockett R.E."/>
            <person name="Bentley S.D."/>
            <person name="Parkhill J."/>
            <person name="Williams H.N."/>
            <person name="Stine O.C."/>
        </authorList>
    </citation>
    <scope>NUCLEOTIDE SEQUENCE [LARGE SCALE GENOMIC DNA]</scope>
    <source>
        <strain evidence="8">ATCC BAA-682 / DSM 15412 / SJ</strain>
    </source>
</reference>
<comment type="similarity">
    <text evidence="2">Belongs to the methyl-accepting chemotaxis (MCP) protein family.</text>
</comment>
<dbReference type="InterPro" id="IPR051310">
    <property type="entry name" value="MCP_chemotaxis"/>
</dbReference>
<feature type="region of interest" description="Disordered" evidence="4">
    <location>
        <begin position="248"/>
        <end position="267"/>
    </location>
</feature>
<dbReference type="SMART" id="SM00283">
    <property type="entry name" value="MA"/>
    <property type="match status" value="1"/>
</dbReference>
<dbReference type="eggNOG" id="COG0840">
    <property type="taxonomic scope" value="Bacteria"/>
</dbReference>
<dbReference type="SUPFAM" id="SSF58104">
    <property type="entry name" value="Methyl-accepting chemotaxis protein (MCP) signaling domain"/>
    <property type="match status" value="1"/>
</dbReference>
<keyword evidence="5" id="KW-1133">Transmembrane helix</keyword>
<dbReference type="PROSITE" id="PS50111">
    <property type="entry name" value="CHEMOTAXIS_TRANSDUC_2"/>
    <property type="match status" value="1"/>
</dbReference>
<evidence type="ECO:0000256" key="1">
    <source>
        <dbReference type="ARBA" id="ARBA00022500"/>
    </source>
</evidence>
<dbReference type="GO" id="GO:0004888">
    <property type="term" value="F:transmembrane signaling receptor activity"/>
    <property type="evidence" value="ECO:0007669"/>
    <property type="project" value="InterPro"/>
</dbReference>
<dbReference type="GO" id="GO:0016020">
    <property type="term" value="C:membrane"/>
    <property type="evidence" value="ECO:0007669"/>
    <property type="project" value="InterPro"/>
</dbReference>
<gene>
    <name evidence="7" type="ordered locus">BMS_3208</name>
</gene>
<dbReference type="Pfam" id="PF00015">
    <property type="entry name" value="MCPsignal"/>
    <property type="match status" value="1"/>
</dbReference>
<dbReference type="PANTHER" id="PTHR43531:SF11">
    <property type="entry name" value="METHYL-ACCEPTING CHEMOTAXIS PROTEIN 3"/>
    <property type="match status" value="1"/>
</dbReference>
<dbReference type="PANTHER" id="PTHR43531">
    <property type="entry name" value="PROTEIN ICFG"/>
    <property type="match status" value="1"/>
</dbReference>
<dbReference type="Proteomes" id="UP000008963">
    <property type="component" value="Chromosome"/>
</dbReference>
<sequence>MRAVMKKINFKIKLLLLCSFMSLVSLVIGAVSYFGFDHFSELASEVNHDVIPRSTLVHTMDVNYQKTRIAVRTLGLSNLSEEDREQAIADSLTAVANYENAAKDLDTRITKPIERELFNNVASEWADFKKVGVRAIELAKVYDEAAKKDLLEIFLVHCPKAAKSYQAVLDEYTKNIEEEVLSSSEDISRTTHFLNYLLIGISLSGICIGLIAGIVFANKISTSIRATVESLTESSTFLTNSANSIAETSQNLSSSSEQQDSSLQESSASLEEISSMVRMTADNAMKSNDLANRSLERASRGKQVVTTMIHSMNNINTDIDTIVDELDGNNEKMKHITELINKIEEKTQIINDIVFQTKLLSFNASVEAARAGEAGKGFAVVAEEVGNLAQLSGKASVDIAEMVSNSVEQVNHIIEDSRGRVSSLVSNVRTSVNNGSSIANECGEILESIVVSVADVTSAISDISTASQEQSKGIEELQESILQVDSSSKSNTGIAKDASEIAVKLKGQVVTVNSSIIEIQNVIFGNFENKKKAA</sequence>
<dbReference type="PRINTS" id="PR00260">
    <property type="entry name" value="CHEMTRNSDUCR"/>
</dbReference>
<dbReference type="AlphaFoldDB" id="E1X023"/>
<evidence type="ECO:0000256" key="2">
    <source>
        <dbReference type="ARBA" id="ARBA00029447"/>
    </source>
</evidence>
<dbReference type="PATRIC" id="fig|862908.3.peg.3065"/>
<feature type="domain" description="Methyl-accepting transducer" evidence="6">
    <location>
        <begin position="234"/>
        <end position="485"/>
    </location>
</feature>
<keyword evidence="1" id="KW-0145">Chemotaxis</keyword>
<dbReference type="InterPro" id="IPR004090">
    <property type="entry name" value="Chemotax_Me-accpt_rcpt"/>
</dbReference>
<evidence type="ECO:0000259" key="6">
    <source>
        <dbReference type="PROSITE" id="PS50111"/>
    </source>
</evidence>
<dbReference type="InterPro" id="IPR004089">
    <property type="entry name" value="MCPsignal_dom"/>
</dbReference>
<dbReference type="InterPro" id="IPR024478">
    <property type="entry name" value="HlyB_4HB_MCP"/>
</dbReference>
<dbReference type="GO" id="GO:0006935">
    <property type="term" value="P:chemotaxis"/>
    <property type="evidence" value="ECO:0007669"/>
    <property type="project" value="UniProtKB-KW"/>
</dbReference>
<keyword evidence="3" id="KW-0807">Transducer</keyword>
<dbReference type="Pfam" id="PF12729">
    <property type="entry name" value="4HB_MCP_1"/>
    <property type="match status" value="1"/>
</dbReference>
<feature type="transmembrane region" description="Helical" evidence="5">
    <location>
        <begin position="193"/>
        <end position="217"/>
    </location>
</feature>
<evidence type="ECO:0000313" key="8">
    <source>
        <dbReference type="Proteomes" id="UP000008963"/>
    </source>
</evidence>
<organism evidence="7 8">
    <name type="scientific">Halobacteriovorax marinus (strain ATCC BAA-682 / DSM 15412 / SJ)</name>
    <name type="common">Bacteriovorax marinus</name>
    <dbReference type="NCBI Taxonomy" id="862908"/>
    <lineage>
        <taxon>Bacteria</taxon>
        <taxon>Pseudomonadati</taxon>
        <taxon>Bdellovibrionota</taxon>
        <taxon>Bacteriovoracia</taxon>
        <taxon>Bacteriovoracales</taxon>
        <taxon>Halobacteriovoraceae</taxon>
        <taxon>Halobacteriovorax</taxon>
    </lineage>
</organism>
<dbReference type="STRING" id="862908.BMS_3208"/>
<evidence type="ECO:0000313" key="7">
    <source>
        <dbReference type="EMBL" id="CBW27959.1"/>
    </source>
</evidence>
<dbReference type="KEGG" id="bmx:BMS_3208"/>
<feature type="compositionally biased region" description="Low complexity" evidence="4">
    <location>
        <begin position="249"/>
        <end position="267"/>
    </location>
</feature>
<evidence type="ECO:0000256" key="4">
    <source>
        <dbReference type="SAM" id="MobiDB-lite"/>
    </source>
</evidence>
<dbReference type="HOGENOM" id="CLU_000445_107_16_7"/>
<evidence type="ECO:0000256" key="5">
    <source>
        <dbReference type="SAM" id="Phobius"/>
    </source>
</evidence>
<keyword evidence="5" id="KW-0472">Membrane</keyword>
<proteinExistence type="inferred from homology"/>
<keyword evidence="8" id="KW-1185">Reference proteome</keyword>
<protein>
    <submittedName>
        <fullName evidence="7">Methyl-accepting chemotaxis protein</fullName>
    </submittedName>
</protein>
<evidence type="ECO:0000256" key="3">
    <source>
        <dbReference type="PROSITE-ProRule" id="PRU00284"/>
    </source>
</evidence>
<accession>E1X023</accession>
<dbReference type="GO" id="GO:0007165">
    <property type="term" value="P:signal transduction"/>
    <property type="evidence" value="ECO:0007669"/>
    <property type="project" value="UniProtKB-KW"/>
</dbReference>
<dbReference type="EMBL" id="FQ312005">
    <property type="protein sequence ID" value="CBW27959.1"/>
    <property type="molecule type" value="Genomic_DNA"/>
</dbReference>